<evidence type="ECO:0000256" key="1">
    <source>
        <dbReference type="ARBA" id="ARBA00006652"/>
    </source>
</evidence>
<feature type="compositionally biased region" description="Low complexity" evidence="3">
    <location>
        <begin position="210"/>
        <end position="224"/>
    </location>
</feature>
<feature type="region of interest" description="Disordered" evidence="3">
    <location>
        <begin position="196"/>
        <end position="236"/>
    </location>
</feature>
<feature type="compositionally biased region" description="Low complexity" evidence="3">
    <location>
        <begin position="372"/>
        <end position="386"/>
    </location>
</feature>
<comment type="caution">
    <text evidence="4">The sequence shown here is derived from an EMBL/GenBank/DDBJ whole genome shotgun (WGS) entry which is preliminary data.</text>
</comment>
<name>A0A852NC01_9PASS</name>
<evidence type="ECO:0000313" key="4">
    <source>
        <dbReference type="EMBL" id="NXY10638.1"/>
    </source>
</evidence>
<dbReference type="GO" id="GO:0035371">
    <property type="term" value="C:microtubule plus-end"/>
    <property type="evidence" value="ECO:0007669"/>
    <property type="project" value="TreeGrafter"/>
</dbReference>
<evidence type="ECO:0000313" key="5">
    <source>
        <dbReference type="Proteomes" id="UP000603297"/>
    </source>
</evidence>
<feature type="compositionally biased region" description="Polar residues" evidence="3">
    <location>
        <begin position="200"/>
        <end position="209"/>
    </location>
</feature>
<dbReference type="Proteomes" id="UP000603297">
    <property type="component" value="Unassembled WGS sequence"/>
</dbReference>
<dbReference type="GO" id="GO:0007020">
    <property type="term" value="P:microtubule nucleation"/>
    <property type="evidence" value="ECO:0007669"/>
    <property type="project" value="TreeGrafter"/>
</dbReference>
<dbReference type="GO" id="GO:0031122">
    <property type="term" value="P:cytoplasmic microtubule organization"/>
    <property type="evidence" value="ECO:0007669"/>
    <property type="project" value="TreeGrafter"/>
</dbReference>
<comment type="similarity">
    <text evidence="1">Belongs to the SLAIN motif-containing family.</text>
</comment>
<reference evidence="4" key="1">
    <citation type="submission" date="2020-02" db="EMBL/GenBank/DDBJ databases">
        <title>Bird 10,000 Genomes (B10K) Project - Family phase.</title>
        <authorList>
            <person name="Zhang G."/>
        </authorList>
    </citation>
    <scope>NUCLEOTIDE SEQUENCE</scope>
    <source>
        <strain evidence="4">B10K-IZ-033-77</strain>
    </source>
</reference>
<dbReference type="PANTHER" id="PTHR22406:SF5">
    <property type="entry name" value="SLAIN MOTIF-CONTAINING PROTEIN-LIKE"/>
    <property type="match status" value="1"/>
</dbReference>
<dbReference type="InterPro" id="IPR026179">
    <property type="entry name" value="Slain"/>
</dbReference>
<keyword evidence="5" id="KW-1185">Reference proteome</keyword>
<dbReference type="Pfam" id="PF15301">
    <property type="entry name" value="SLAIN"/>
    <property type="match status" value="2"/>
</dbReference>
<dbReference type="AlphaFoldDB" id="A0A852NC01"/>
<organism evidence="4 5">
    <name type="scientific">Pteruthius melanotis</name>
    <dbReference type="NCBI Taxonomy" id="357074"/>
    <lineage>
        <taxon>Eukaryota</taxon>
        <taxon>Metazoa</taxon>
        <taxon>Chordata</taxon>
        <taxon>Craniata</taxon>
        <taxon>Vertebrata</taxon>
        <taxon>Euteleostomi</taxon>
        <taxon>Archelosauria</taxon>
        <taxon>Archosauria</taxon>
        <taxon>Dinosauria</taxon>
        <taxon>Saurischia</taxon>
        <taxon>Theropoda</taxon>
        <taxon>Coelurosauria</taxon>
        <taxon>Aves</taxon>
        <taxon>Neognathae</taxon>
        <taxon>Neoaves</taxon>
        <taxon>Telluraves</taxon>
        <taxon>Australaves</taxon>
        <taxon>Passeriformes</taxon>
        <taxon>Sylvioidea</taxon>
        <taxon>Timaliidae</taxon>
        <taxon>Pteruthius</taxon>
    </lineage>
</organism>
<feature type="region of interest" description="Disordered" evidence="3">
    <location>
        <begin position="372"/>
        <end position="413"/>
    </location>
</feature>
<proteinExistence type="inferred from homology"/>
<dbReference type="OrthoDB" id="6347145at2759"/>
<accession>A0A852NC01</accession>
<evidence type="ECO:0000256" key="3">
    <source>
        <dbReference type="SAM" id="MobiDB-lite"/>
    </source>
</evidence>
<feature type="compositionally biased region" description="Low complexity" evidence="3">
    <location>
        <begin position="312"/>
        <end position="328"/>
    </location>
</feature>
<evidence type="ECO:0000256" key="2">
    <source>
        <dbReference type="ARBA" id="ARBA00023054"/>
    </source>
</evidence>
<protein>
    <submittedName>
        <fullName evidence="4">SLAIL protein</fullName>
    </submittedName>
</protein>
<keyword evidence="2" id="KW-0175">Coiled coil</keyword>
<feature type="region of interest" description="Disordered" evidence="3">
    <location>
        <begin position="301"/>
        <end position="358"/>
    </location>
</feature>
<dbReference type="EMBL" id="WEIY01000811">
    <property type="protein sequence ID" value="NXY10638.1"/>
    <property type="molecule type" value="Genomic_DNA"/>
</dbReference>
<dbReference type="GO" id="GO:0031116">
    <property type="term" value="P:positive regulation of microtubule polymerization"/>
    <property type="evidence" value="ECO:0007669"/>
    <property type="project" value="TreeGrafter"/>
</dbReference>
<sequence length="413" mass="44070">LGSLLVAGIHEQNPSEKCAELQGLPSNADLDEVKVLELENCPEEEDCWLYVSPRKSVDEKTASPLKWCRQVLDNPSPEIEAACRTLINRLDQGYLSMHSALSSQSSVDSELSTSDDSISMGYKLQDLTDVQVMARLQEESLRQDCASSSASVSRRSSSASLHSLRRGTYSDQEFDTYSLEDEDDCDCSLSLRSAHRYSPSPLSSPRCQSPSSAAELGRAAASRLRAPRRAVQSPMQERLKYANSEEELRHSMPNLARSSLRALEAVRSSRSLEQKLLLALFQPRGVPAGLTPSKLRYSSGAGQCPLPGRQPGKAAAAGGSLLSGRQAGKPCGHAAPVGAGRKAQLSSGPASSTCTSRSSAVVTVAKGSALKARPAGPGVAVAKGKATPPARRFLQAAQTPQAPEDDSWKDGCY</sequence>
<dbReference type="PANTHER" id="PTHR22406">
    <property type="entry name" value="NASCENT POLYPEPTIDE-ASSOCIATED COMPLEX SUBUNIT ALPHA, MUSCLE-SPECIFIC FORM"/>
    <property type="match status" value="1"/>
</dbReference>
<feature type="non-terminal residue" evidence="4">
    <location>
        <position position="1"/>
    </location>
</feature>
<feature type="non-terminal residue" evidence="4">
    <location>
        <position position="413"/>
    </location>
</feature>
<feature type="compositionally biased region" description="Polar residues" evidence="3">
    <location>
        <begin position="344"/>
        <end position="358"/>
    </location>
</feature>
<gene>
    <name evidence="4" type="primary">Slail</name>
    <name evidence="4" type="ORF">PTEMEL_R05543</name>
</gene>